<dbReference type="Pfam" id="PF00156">
    <property type="entry name" value="Pribosyltran"/>
    <property type="match status" value="1"/>
</dbReference>
<sequence>MQHCSGGHTIMAYPSFPRESTLDRALARVSGAGRLVRHGWERILDRVPADCALCGGAARGQPLCDACRIDVTRTMAGSVIRCPLCALALTQPTCPDCSARAPAFDQVIAAFDYAAPADLLIQQFKQAHRFSHARVLADMLARAVLARSPALPQHTIMVPVPASRVALRRRGFNPAAELARGLAHRLPYALRPELLWRVRDGVGQTGQSRAERMRSVAHLYSCPERVENASVAIVDDVLTTGSTLNSIAREFKAAGASYVVGLVAARTPYSVSK</sequence>
<reference evidence="3 4" key="1">
    <citation type="submission" date="2019-03" db="EMBL/GenBank/DDBJ databases">
        <title>Genomic Encyclopedia of Type Strains, Phase IV (KMG-IV): sequencing the most valuable type-strain genomes for metagenomic binning, comparative biology and taxonomic classification.</title>
        <authorList>
            <person name="Goeker M."/>
        </authorList>
    </citation>
    <scope>NUCLEOTIDE SEQUENCE [LARGE SCALE GENOMIC DNA]</scope>
    <source>
        <strain evidence="3 4">DSM 24591</strain>
    </source>
</reference>
<dbReference type="Gene3D" id="3.40.50.2020">
    <property type="match status" value="1"/>
</dbReference>
<evidence type="ECO:0000313" key="4">
    <source>
        <dbReference type="Proteomes" id="UP000295525"/>
    </source>
</evidence>
<comment type="caution">
    <text evidence="3">The sequence shown here is derived from an EMBL/GenBank/DDBJ whole genome shotgun (WGS) entry which is preliminary data.</text>
</comment>
<dbReference type="PANTHER" id="PTHR47505:SF1">
    <property type="entry name" value="DNA UTILIZATION PROTEIN YHGH"/>
    <property type="match status" value="1"/>
</dbReference>
<dbReference type="AlphaFoldDB" id="A0A4R3MDN2"/>
<dbReference type="InterPro" id="IPR000836">
    <property type="entry name" value="PRTase_dom"/>
</dbReference>
<evidence type="ECO:0000256" key="1">
    <source>
        <dbReference type="ARBA" id="ARBA00008007"/>
    </source>
</evidence>
<dbReference type="CDD" id="cd06223">
    <property type="entry name" value="PRTases_typeI"/>
    <property type="match status" value="1"/>
</dbReference>
<dbReference type="PANTHER" id="PTHR47505">
    <property type="entry name" value="DNA UTILIZATION PROTEIN YHGH"/>
    <property type="match status" value="1"/>
</dbReference>
<dbReference type="Proteomes" id="UP000295525">
    <property type="component" value="Unassembled WGS sequence"/>
</dbReference>
<dbReference type="InterPro" id="IPR029057">
    <property type="entry name" value="PRTase-like"/>
</dbReference>
<gene>
    <name evidence="3" type="ORF">EDC26_101471</name>
</gene>
<name>A0A4R3MDN2_9BURK</name>
<keyword evidence="4" id="KW-1185">Reference proteome</keyword>
<feature type="domain" description="Phosphoribosyltransferase" evidence="2">
    <location>
        <begin position="165"/>
        <end position="263"/>
    </location>
</feature>
<dbReference type="SUPFAM" id="SSF53271">
    <property type="entry name" value="PRTase-like"/>
    <property type="match status" value="1"/>
</dbReference>
<evidence type="ECO:0000259" key="2">
    <source>
        <dbReference type="Pfam" id="PF00156"/>
    </source>
</evidence>
<proteinExistence type="inferred from homology"/>
<evidence type="ECO:0000313" key="3">
    <source>
        <dbReference type="EMBL" id="TCT11242.1"/>
    </source>
</evidence>
<comment type="similarity">
    <text evidence="1">Belongs to the ComF/GntX family.</text>
</comment>
<dbReference type="EMBL" id="SMAJ01000001">
    <property type="protein sequence ID" value="TCT11242.1"/>
    <property type="molecule type" value="Genomic_DNA"/>
</dbReference>
<dbReference type="InterPro" id="IPR051910">
    <property type="entry name" value="ComF/GntX_DNA_util-trans"/>
</dbReference>
<accession>A0A4R3MDN2</accession>
<organism evidence="3 4">
    <name type="scientific">Paralcaligenes ureilyticus</name>
    <dbReference type="NCBI Taxonomy" id="627131"/>
    <lineage>
        <taxon>Bacteria</taxon>
        <taxon>Pseudomonadati</taxon>
        <taxon>Pseudomonadota</taxon>
        <taxon>Betaproteobacteria</taxon>
        <taxon>Burkholderiales</taxon>
        <taxon>Alcaligenaceae</taxon>
        <taxon>Paralcaligenes</taxon>
    </lineage>
</organism>
<protein>
    <submittedName>
        <fullName evidence="3">ComF family protein</fullName>
    </submittedName>
</protein>